<evidence type="ECO:0000313" key="7">
    <source>
        <dbReference type="Proteomes" id="UP001165289"/>
    </source>
</evidence>
<feature type="repeat" description="ANK" evidence="3">
    <location>
        <begin position="527"/>
        <end position="559"/>
    </location>
</feature>
<feature type="transmembrane region" description="Helical" evidence="5">
    <location>
        <begin position="767"/>
        <end position="785"/>
    </location>
</feature>
<dbReference type="AlphaFoldDB" id="A0AAV7JM42"/>
<feature type="repeat" description="ANK" evidence="3">
    <location>
        <begin position="215"/>
        <end position="247"/>
    </location>
</feature>
<feature type="repeat" description="ANK" evidence="3">
    <location>
        <begin position="359"/>
        <end position="391"/>
    </location>
</feature>
<feature type="coiled-coil region" evidence="4">
    <location>
        <begin position="1130"/>
        <end position="1164"/>
    </location>
</feature>
<dbReference type="Pfam" id="PF12796">
    <property type="entry name" value="Ank_2"/>
    <property type="match status" value="3"/>
</dbReference>
<keyword evidence="4" id="KW-0175">Coiled coil</keyword>
<keyword evidence="1" id="KW-0677">Repeat</keyword>
<evidence type="ECO:0000256" key="4">
    <source>
        <dbReference type="SAM" id="Coils"/>
    </source>
</evidence>
<feature type="transmembrane region" description="Helical" evidence="5">
    <location>
        <begin position="1018"/>
        <end position="1040"/>
    </location>
</feature>
<evidence type="ECO:0000256" key="3">
    <source>
        <dbReference type="PROSITE-ProRule" id="PRU00023"/>
    </source>
</evidence>
<feature type="repeat" description="ANK" evidence="3">
    <location>
        <begin position="394"/>
        <end position="426"/>
    </location>
</feature>
<reference evidence="6 7" key="1">
    <citation type="journal article" date="2023" name="BMC Biol.">
        <title>The compact genome of the sponge Oopsacas minuta (Hexactinellida) is lacking key metazoan core genes.</title>
        <authorList>
            <person name="Santini S."/>
            <person name="Schenkelaars Q."/>
            <person name="Jourda C."/>
            <person name="Duchesne M."/>
            <person name="Belahbib H."/>
            <person name="Rocher C."/>
            <person name="Selva M."/>
            <person name="Riesgo A."/>
            <person name="Vervoort M."/>
            <person name="Leys S.P."/>
            <person name="Kodjabachian L."/>
            <person name="Le Bivic A."/>
            <person name="Borchiellini C."/>
            <person name="Claverie J.M."/>
            <person name="Renard E."/>
        </authorList>
    </citation>
    <scope>NUCLEOTIDE SEQUENCE [LARGE SCALE GENOMIC DNA]</scope>
    <source>
        <strain evidence="6">SPO-2</strain>
    </source>
</reference>
<dbReference type="PANTHER" id="PTHR24198">
    <property type="entry name" value="ANKYRIN REPEAT AND PROTEIN KINASE DOMAIN-CONTAINING PROTEIN"/>
    <property type="match status" value="1"/>
</dbReference>
<dbReference type="EMBL" id="JAKMXF010000321">
    <property type="protein sequence ID" value="KAI6649494.1"/>
    <property type="molecule type" value="Genomic_DNA"/>
</dbReference>
<feature type="transmembrane region" description="Helical" evidence="5">
    <location>
        <begin position="887"/>
        <end position="905"/>
    </location>
</feature>
<dbReference type="Gene3D" id="1.25.40.20">
    <property type="entry name" value="Ankyrin repeat-containing domain"/>
    <property type="match status" value="3"/>
</dbReference>
<dbReference type="InterPro" id="IPR036770">
    <property type="entry name" value="Ankyrin_rpt-contain_sf"/>
</dbReference>
<feature type="repeat" description="ANK" evidence="3">
    <location>
        <begin position="494"/>
        <end position="526"/>
    </location>
</feature>
<evidence type="ECO:0000256" key="5">
    <source>
        <dbReference type="SAM" id="Phobius"/>
    </source>
</evidence>
<dbReference type="Proteomes" id="UP001165289">
    <property type="component" value="Unassembled WGS sequence"/>
</dbReference>
<gene>
    <name evidence="6" type="ORF">LOD99_11859</name>
</gene>
<keyword evidence="7" id="KW-1185">Reference proteome</keyword>
<feature type="transmembrane region" description="Helical" evidence="5">
    <location>
        <begin position="727"/>
        <end position="747"/>
    </location>
</feature>
<keyword evidence="5" id="KW-0812">Transmembrane</keyword>
<dbReference type="Pfam" id="PF13637">
    <property type="entry name" value="Ank_4"/>
    <property type="match status" value="1"/>
</dbReference>
<dbReference type="SMART" id="SM00248">
    <property type="entry name" value="ANK"/>
    <property type="match status" value="13"/>
</dbReference>
<keyword evidence="2 3" id="KW-0040">ANK repeat</keyword>
<proteinExistence type="predicted"/>
<dbReference type="PROSITE" id="PS50297">
    <property type="entry name" value="ANK_REP_REGION"/>
    <property type="match status" value="4"/>
</dbReference>
<feature type="transmembrane region" description="Helical" evidence="5">
    <location>
        <begin position="863"/>
        <end position="881"/>
    </location>
</feature>
<evidence type="ECO:0000256" key="2">
    <source>
        <dbReference type="ARBA" id="ARBA00023043"/>
    </source>
</evidence>
<organism evidence="6 7">
    <name type="scientific">Oopsacas minuta</name>
    <dbReference type="NCBI Taxonomy" id="111878"/>
    <lineage>
        <taxon>Eukaryota</taxon>
        <taxon>Metazoa</taxon>
        <taxon>Porifera</taxon>
        <taxon>Hexactinellida</taxon>
        <taxon>Hexasterophora</taxon>
        <taxon>Lyssacinosida</taxon>
        <taxon>Leucopsacidae</taxon>
        <taxon>Oopsacas</taxon>
    </lineage>
</organism>
<keyword evidence="5" id="KW-1133">Transmembrane helix</keyword>
<feature type="repeat" description="ANK" evidence="3">
    <location>
        <begin position="460"/>
        <end position="492"/>
    </location>
</feature>
<feature type="transmembrane region" description="Helical" evidence="5">
    <location>
        <begin position="932"/>
        <end position="951"/>
    </location>
</feature>
<dbReference type="InterPro" id="IPR002110">
    <property type="entry name" value="Ankyrin_rpt"/>
</dbReference>
<dbReference type="PROSITE" id="PS50088">
    <property type="entry name" value="ANK_REPEAT"/>
    <property type="match status" value="6"/>
</dbReference>
<evidence type="ECO:0000313" key="6">
    <source>
        <dbReference type="EMBL" id="KAI6649494.1"/>
    </source>
</evidence>
<dbReference type="PANTHER" id="PTHR24198:SF165">
    <property type="entry name" value="ANKYRIN REPEAT-CONTAINING PROTEIN-RELATED"/>
    <property type="match status" value="1"/>
</dbReference>
<protein>
    <submittedName>
        <fullName evidence="6">Ankyrin-3-like isoform X3</fullName>
    </submittedName>
</protein>
<keyword evidence="5" id="KW-0472">Membrane</keyword>
<dbReference type="SUPFAM" id="SSF48403">
    <property type="entry name" value="Ankyrin repeat"/>
    <property type="match status" value="2"/>
</dbReference>
<evidence type="ECO:0000256" key="1">
    <source>
        <dbReference type="ARBA" id="ARBA00022737"/>
    </source>
</evidence>
<comment type="caution">
    <text evidence="6">The sequence shown here is derived from an EMBL/GenBank/DDBJ whole genome shotgun (WGS) entry which is preliminary data.</text>
</comment>
<sequence length="1174" mass="133032">MTDSLDLQPLTSTIDVGVNEPQTNLDLPSICLCIVNDEAANLTDQLVIYNESLGAATEDHLLKVKPIEGGDVIEVKKQHTKILQNPEKSESDVDIFKHVHDLVKVQEPDALRLAISQGVLSTDTELSQSDGDSLLHYASRVGSAECLKYLLFEAITVFPFNSLNDEGFNILHSAVEGGKIENIDLLLNFLLKSEDEASSDLLKSHEDFLNAKTTTGNTALHLCSIFSKRDAIRPLLKAGVHLSEVDNNQNTLLHLAAEKSLIEFFKRIANYHITDRGDKSEALKELKECFLLQNKDKKIPVLLTDDRATIDIILKYSNVDAVVDKELGRLIHISAAEDNLILAEALIDKKIDLNIPNSKGFSPLKIAAKRGNVIVLEALLKAKANPNYIGKKLPGFSPLNNAAQFGQMGCVKLLIKHGADLVHKDMTNTIIHSAAYGGHAKVVEYLLKEVGMDVNQKNNANRTPLYQSITQGHNSVAKTLLHHGADPNVLLGKDSETLLHVAIREGRKDIVRMLLDAKAKPDEPLKNGVTPLMLAAERDFADYIPLIMAHGITLAKKDGEGNTVLHHIAKHNSCASARYILRRIGLMKGISQEFQLYKNGNNTKQTPYDVALESRNEPVLKIFIGYAPKDYFRNNPKQIHNYFDSKLYDTLKEVINRSVTVNENKGEVSAQTSFFDSNDSGQYPDDPKFKPLKESLLHKLIDCQDQELKYHPLVSIIVDKKLRFYRWWYVISFFFYLFFLICLAYALVQASTVCDSNIWLYQNPADWVRGGCEIICLLYFIFFLFNEAVEFIIEWTQIYEENKDKCEESQLTIKYISDATSGGDKTCLSIFFVQWKNILGLFHKLDVKLKYFFSAFPEYFDGVYNFIDWLGIVSFIVLIFLRATSVYIQWSFAGLTFIFFSLSLFKYTRISPALGAYVSGVFKIFVIDIPRFFVIIFVILIAYIGGIHLAARQQPTSTQSICSNPPYQVCNNTQSEFFWFNRELTCLYDLRRPLLSGVIFMLDGGPGNHVEDILQDNFFFTIVYLGFSFTIIVVMLNILIAQLSETYGEIIKENTYHYKIALVVTLELKSNLAFWFGKRFRKFTAIESLIIPLSRWNTLKDDSPNRNVDQVALDTNKDLNKSTKMIEIEFEKATKTNEELNHKIDELTDNMSVIDDRLDSFEQKINKVIELLNK</sequence>
<accession>A0AAV7JM42</accession>
<name>A0AAV7JM42_9METZ</name>